<evidence type="ECO:0000256" key="5">
    <source>
        <dbReference type="ARBA" id="ARBA00022989"/>
    </source>
</evidence>
<dbReference type="GO" id="GO:0030001">
    <property type="term" value="P:metal ion transport"/>
    <property type="evidence" value="ECO:0007669"/>
    <property type="project" value="UniProtKB-ARBA"/>
</dbReference>
<feature type="transmembrane region" description="Helical" evidence="8">
    <location>
        <begin position="315"/>
        <end position="335"/>
    </location>
</feature>
<feature type="transmembrane region" description="Helical" evidence="8">
    <location>
        <begin position="137"/>
        <end position="157"/>
    </location>
</feature>
<evidence type="ECO:0000256" key="8">
    <source>
        <dbReference type="SAM" id="Phobius"/>
    </source>
</evidence>
<dbReference type="Pfam" id="PF02386">
    <property type="entry name" value="TrkH"/>
    <property type="match status" value="1"/>
</dbReference>
<feature type="transmembrane region" description="Helical" evidence="8">
    <location>
        <begin position="287"/>
        <end position="306"/>
    </location>
</feature>
<dbReference type="PANTHER" id="PTHR32024">
    <property type="entry name" value="TRK SYSTEM POTASSIUM UPTAKE PROTEIN TRKG-RELATED"/>
    <property type="match status" value="1"/>
</dbReference>
<evidence type="ECO:0000313" key="10">
    <source>
        <dbReference type="Proteomes" id="UP000002220"/>
    </source>
</evidence>
<dbReference type="GO" id="GO:0008324">
    <property type="term" value="F:monoatomic cation transmembrane transporter activity"/>
    <property type="evidence" value="ECO:0007669"/>
    <property type="project" value="InterPro"/>
</dbReference>
<dbReference type="HOGENOM" id="CLU_026429_3_1_0"/>
<dbReference type="OrthoDB" id="9810952at2"/>
<keyword evidence="4 8" id="KW-0812">Transmembrane</keyword>
<evidence type="ECO:0000256" key="4">
    <source>
        <dbReference type="ARBA" id="ARBA00022692"/>
    </source>
</evidence>
<dbReference type="EMBL" id="CP001744">
    <property type="protein sequence ID" value="ADG68459.1"/>
    <property type="molecule type" value="Genomic_DNA"/>
</dbReference>
<dbReference type="InterPro" id="IPR003445">
    <property type="entry name" value="Cat_transpt"/>
</dbReference>
<comment type="subcellular location">
    <subcellularLocation>
        <location evidence="1">Cell membrane</location>
        <topology evidence="1">Multi-pass membrane protein</topology>
    </subcellularLocation>
</comment>
<keyword evidence="6" id="KW-0406">Ion transport</keyword>
<dbReference type="eggNOG" id="COG0168">
    <property type="taxonomic scope" value="Bacteria"/>
</dbReference>
<feature type="transmembrane region" description="Helical" evidence="8">
    <location>
        <begin position="577"/>
        <end position="598"/>
    </location>
</feature>
<dbReference type="GO" id="GO:0005886">
    <property type="term" value="C:plasma membrane"/>
    <property type="evidence" value="ECO:0007669"/>
    <property type="project" value="UniProtKB-SubCell"/>
</dbReference>
<dbReference type="SUPFAM" id="SSF81324">
    <property type="entry name" value="Voltage-gated potassium channels"/>
    <property type="match status" value="1"/>
</dbReference>
<sequence>MNMPSLPFQFDDSTSLHPRLNRALILLEWLSGLVALVLVLSDQGFVRQKESLPGQELTNSNWWLLGLTAACLALPVVTLPVRYWWSRTRSTFLRSHALLVTITLIWFLGAIAFSIPTATMEVIQEEIAGTHGPGQGMIFWTELFGLLRGISSLIRLIRWSTEAGLSPALVFVASFLLLIFSGTLLLMLPRCRPEGLPPATWLEALFTATSACCVTGLNVVDPGTYWSRTGQCVILGLIQAGGLGVMSFGAFIALVVTRNIAAREAATFRDLLESDRLGDVSGLIKDIIAFTLAIELVGAVAISGLWSHLPLGEQIFYSVFHSVSAFCNAGFCLHAEGLIGRELRPEVWGGIALLIILGGIGFGPLHNLREIASHQFLKIFMPQKISPSIGRMRVSLTTRIVFRVTIALLVGGAVVLFLTELGRPVAGQTIWQQIANAWFHSVTLRTAGFNTMDHSQLTPASKLISIVLMFIGASPGSTGGGIKTTCFAVAILTLRSVLQQKSHIEAGGRTIPQEQILRGLSIVALSLTAIIGCTLILVIVENKPTLFLDHFYEATSAFATVGVSTGITPSLKPLSQLALIATMFIGRIGAVTLVVALAGSASQVVYRYPDERISLG</sequence>
<feature type="transmembrane region" description="Helical" evidence="8">
    <location>
        <begin position="20"/>
        <end position="41"/>
    </location>
</feature>
<feature type="transmembrane region" description="Helical" evidence="8">
    <location>
        <begin position="347"/>
        <end position="368"/>
    </location>
</feature>
<accession>D5SQJ7</accession>
<feature type="transmembrane region" description="Helical" evidence="8">
    <location>
        <begin position="480"/>
        <end position="498"/>
    </location>
</feature>
<keyword evidence="7 8" id="KW-0472">Membrane</keyword>
<keyword evidence="2" id="KW-0813">Transport</keyword>
<keyword evidence="5 8" id="KW-1133">Transmembrane helix</keyword>
<feature type="transmembrane region" description="Helical" evidence="8">
    <location>
        <begin position="519"/>
        <end position="540"/>
    </location>
</feature>
<evidence type="ECO:0000256" key="1">
    <source>
        <dbReference type="ARBA" id="ARBA00004651"/>
    </source>
</evidence>
<name>D5SQJ7_PLAL2</name>
<dbReference type="PANTHER" id="PTHR32024:SF1">
    <property type="entry name" value="KTR SYSTEM POTASSIUM UPTAKE PROTEIN B"/>
    <property type="match status" value="1"/>
</dbReference>
<reference evidence="9 10" key="1">
    <citation type="journal article" date="2010" name="Stand. Genomic Sci.">
        <title>Complete genome sequence of Planctomyces limnophilus type strain (Mu 290).</title>
        <authorList>
            <person name="Labutti K."/>
            <person name="Sikorski J."/>
            <person name="Schneider S."/>
            <person name="Nolan M."/>
            <person name="Lucas S."/>
            <person name="Glavina Del Rio T."/>
            <person name="Tice H."/>
            <person name="Cheng J.F."/>
            <person name="Goodwin L."/>
            <person name="Pitluck S."/>
            <person name="Liolios K."/>
            <person name="Ivanova N."/>
            <person name="Mavromatis K."/>
            <person name="Mikhailova N."/>
            <person name="Pati A."/>
            <person name="Chen A."/>
            <person name="Palaniappan K."/>
            <person name="Land M."/>
            <person name="Hauser L."/>
            <person name="Chang Y.J."/>
            <person name="Jeffries C.D."/>
            <person name="Tindall B.J."/>
            <person name="Rohde M."/>
            <person name="Goker M."/>
            <person name="Woyke T."/>
            <person name="Bristow J."/>
            <person name="Eisen J.A."/>
            <person name="Markowitz V."/>
            <person name="Hugenholtz P."/>
            <person name="Kyrpides N.C."/>
            <person name="Klenk H.P."/>
            <person name="Lapidus A."/>
        </authorList>
    </citation>
    <scope>NUCLEOTIDE SEQUENCE [LARGE SCALE GENOMIC DNA]</scope>
    <source>
        <strain evidence="10">ATCC 43296 / DSM 3776 / IFAM 1008 / 290</strain>
    </source>
</reference>
<feature type="transmembrane region" description="Helical" evidence="8">
    <location>
        <begin position="232"/>
        <end position="256"/>
    </location>
</feature>
<feature type="transmembrane region" description="Helical" evidence="8">
    <location>
        <begin position="169"/>
        <end position="188"/>
    </location>
</feature>
<dbReference type="KEGG" id="plm:Plim_2635"/>
<dbReference type="AlphaFoldDB" id="D5SQJ7"/>
<evidence type="ECO:0000256" key="2">
    <source>
        <dbReference type="ARBA" id="ARBA00022448"/>
    </source>
</evidence>
<protein>
    <submittedName>
        <fullName evidence="9">H(+)-transporting two-sector ATPase</fullName>
    </submittedName>
</protein>
<feature type="transmembrane region" description="Helical" evidence="8">
    <location>
        <begin position="61"/>
        <end position="85"/>
    </location>
</feature>
<dbReference type="Proteomes" id="UP000002220">
    <property type="component" value="Chromosome"/>
</dbReference>
<proteinExistence type="predicted"/>
<organism evidence="9 10">
    <name type="scientific">Planctopirus limnophila (strain ATCC 43296 / DSM 3776 / IFAM 1008 / Mu 290)</name>
    <name type="common">Planctomyces limnophilus</name>
    <dbReference type="NCBI Taxonomy" id="521674"/>
    <lineage>
        <taxon>Bacteria</taxon>
        <taxon>Pseudomonadati</taxon>
        <taxon>Planctomycetota</taxon>
        <taxon>Planctomycetia</taxon>
        <taxon>Planctomycetales</taxon>
        <taxon>Planctomycetaceae</taxon>
        <taxon>Planctopirus</taxon>
    </lineage>
</organism>
<evidence type="ECO:0000313" key="9">
    <source>
        <dbReference type="EMBL" id="ADG68459.1"/>
    </source>
</evidence>
<keyword evidence="10" id="KW-1185">Reference proteome</keyword>
<dbReference type="STRING" id="521674.Plim_2635"/>
<feature type="transmembrane region" description="Helical" evidence="8">
    <location>
        <begin position="97"/>
        <end position="117"/>
    </location>
</feature>
<evidence type="ECO:0000256" key="7">
    <source>
        <dbReference type="ARBA" id="ARBA00023136"/>
    </source>
</evidence>
<evidence type="ECO:0000256" key="3">
    <source>
        <dbReference type="ARBA" id="ARBA00022475"/>
    </source>
</evidence>
<feature type="transmembrane region" description="Helical" evidence="8">
    <location>
        <begin position="400"/>
        <end position="419"/>
    </location>
</feature>
<keyword evidence="3" id="KW-1003">Cell membrane</keyword>
<feature type="transmembrane region" description="Helical" evidence="8">
    <location>
        <begin position="200"/>
        <end position="220"/>
    </location>
</feature>
<evidence type="ECO:0000256" key="6">
    <source>
        <dbReference type="ARBA" id="ARBA00023065"/>
    </source>
</evidence>
<gene>
    <name evidence="9" type="ordered locus">Plim_2635</name>
</gene>